<keyword evidence="10 12" id="KW-0704">Schiff base</keyword>
<dbReference type="SMART" id="SM01130">
    <property type="entry name" value="DHDPS"/>
    <property type="match status" value="1"/>
</dbReference>
<comment type="subunit">
    <text evidence="12">Homotetramer; dimer of dimers.</text>
</comment>
<evidence type="ECO:0000256" key="15">
    <source>
        <dbReference type="PIRSR" id="PIRSR001365-2"/>
    </source>
</evidence>
<evidence type="ECO:0000256" key="3">
    <source>
        <dbReference type="ARBA" id="ARBA00007592"/>
    </source>
</evidence>
<dbReference type="Gene3D" id="3.20.20.70">
    <property type="entry name" value="Aldolase class I"/>
    <property type="match status" value="1"/>
</dbReference>
<evidence type="ECO:0000256" key="1">
    <source>
        <dbReference type="ARBA" id="ARBA00003294"/>
    </source>
</evidence>
<dbReference type="RefSeq" id="WP_091364122.1">
    <property type="nucleotide sequence ID" value="NZ_CALJSX010000044.1"/>
</dbReference>
<dbReference type="InterPro" id="IPR013785">
    <property type="entry name" value="Aldolase_TIM"/>
</dbReference>
<dbReference type="PIRSF" id="PIRSF001365">
    <property type="entry name" value="DHDPS"/>
    <property type="match status" value="1"/>
</dbReference>
<evidence type="ECO:0000256" key="2">
    <source>
        <dbReference type="ARBA" id="ARBA00005120"/>
    </source>
</evidence>
<dbReference type="EC" id="4.3.3.7" evidence="4 12"/>
<dbReference type="PANTHER" id="PTHR12128">
    <property type="entry name" value="DIHYDRODIPICOLINATE SYNTHASE"/>
    <property type="match status" value="1"/>
</dbReference>
<keyword evidence="17" id="KW-1185">Reference proteome</keyword>
<dbReference type="PANTHER" id="PTHR12128:SF66">
    <property type="entry name" value="4-HYDROXY-2-OXOGLUTARATE ALDOLASE, MITOCHONDRIAL"/>
    <property type="match status" value="1"/>
</dbReference>
<keyword evidence="6 12" id="KW-0028">Amino-acid biosynthesis</keyword>
<dbReference type="GO" id="GO:0019877">
    <property type="term" value="P:diaminopimelate biosynthetic process"/>
    <property type="evidence" value="ECO:0007669"/>
    <property type="project" value="UniProtKB-UniRule"/>
</dbReference>
<dbReference type="GO" id="GO:0005829">
    <property type="term" value="C:cytosol"/>
    <property type="evidence" value="ECO:0007669"/>
    <property type="project" value="TreeGrafter"/>
</dbReference>
<evidence type="ECO:0000256" key="14">
    <source>
        <dbReference type="PIRSR" id="PIRSR001365-1"/>
    </source>
</evidence>
<dbReference type="InterPro" id="IPR005263">
    <property type="entry name" value="DapA"/>
</dbReference>
<comment type="pathway">
    <text evidence="2 12">Amino-acid biosynthesis; L-lysine biosynthesis via DAP pathway; (S)-tetrahydrodipicolinate from L-aspartate: step 3/4.</text>
</comment>
<sequence length="301" mass="32551">MSVLKRSLGRVITAMITPFNEDGTVNYDGAVALGRHLVEHGSEGLLVGATTGEGATMTNEEKLRLYQLMVRELGPQVPIIANTGGIDTLATIEFTKQVAETGVDAVLVICPFYVKPTQEGLYRHFTTIAHALPDVPIMVYNVPGRTRSDIKPATLKRVVDECPNVIGVKDATGNLEQVSEERRILPDDFLIYSGDDSITLPIMSVGGDGVISVASHVVGDDMLAMIDAYQHGDVKKAQQLHIKMFPIMTGLFFITSPIPVKTAMNLLGLPGGAFRLPMVDANEEETAFVRSLLVNYGLLDA</sequence>
<evidence type="ECO:0000256" key="6">
    <source>
        <dbReference type="ARBA" id="ARBA00022605"/>
    </source>
</evidence>
<reference evidence="16 17" key="1">
    <citation type="submission" date="2016-10" db="EMBL/GenBank/DDBJ databases">
        <authorList>
            <person name="de Groot N.N."/>
        </authorList>
    </citation>
    <scope>NUCLEOTIDE SEQUENCE [LARGE SCALE GENOMIC DNA]</scope>
    <source>
        <strain evidence="16 17">DSM 15230</strain>
    </source>
</reference>
<evidence type="ECO:0000256" key="4">
    <source>
        <dbReference type="ARBA" id="ARBA00012086"/>
    </source>
</evidence>
<comment type="similarity">
    <text evidence="3 12 13">Belongs to the DapA family.</text>
</comment>
<dbReference type="EMBL" id="FMXA01000008">
    <property type="protein sequence ID" value="SDA48015.1"/>
    <property type="molecule type" value="Genomic_DNA"/>
</dbReference>
<protein>
    <recommendedName>
        <fullName evidence="4 12">4-hydroxy-tetrahydrodipicolinate synthase</fullName>
        <shortName evidence="12">HTPA synthase</shortName>
        <ecNumber evidence="4 12">4.3.3.7</ecNumber>
    </recommendedName>
</protein>
<dbReference type="OrthoDB" id="9782828at2"/>
<evidence type="ECO:0000256" key="9">
    <source>
        <dbReference type="ARBA" id="ARBA00023239"/>
    </source>
</evidence>
<gene>
    <name evidence="12" type="primary">dapA</name>
    <name evidence="16" type="ORF">SAMN02910343_00813</name>
</gene>
<feature type="active site" description="Proton donor/acceptor" evidence="12 14">
    <location>
        <position position="140"/>
    </location>
</feature>
<evidence type="ECO:0000313" key="16">
    <source>
        <dbReference type="EMBL" id="SDA48015.1"/>
    </source>
</evidence>
<comment type="catalytic activity">
    <reaction evidence="11 12">
        <text>L-aspartate 4-semialdehyde + pyruvate = (2S,4S)-4-hydroxy-2,3,4,5-tetrahydrodipicolinate + H2O + H(+)</text>
        <dbReference type="Rhea" id="RHEA:34171"/>
        <dbReference type="ChEBI" id="CHEBI:15361"/>
        <dbReference type="ChEBI" id="CHEBI:15377"/>
        <dbReference type="ChEBI" id="CHEBI:15378"/>
        <dbReference type="ChEBI" id="CHEBI:67139"/>
        <dbReference type="ChEBI" id="CHEBI:537519"/>
        <dbReference type="EC" id="4.3.3.7"/>
    </reaction>
</comment>
<dbReference type="NCBIfam" id="TIGR00674">
    <property type="entry name" value="dapA"/>
    <property type="match status" value="1"/>
</dbReference>
<dbReference type="InterPro" id="IPR002220">
    <property type="entry name" value="DapA-like"/>
</dbReference>
<keyword evidence="9 12" id="KW-0456">Lyase</keyword>
<keyword evidence="5 12" id="KW-0963">Cytoplasm</keyword>
<proteinExistence type="inferred from homology"/>
<dbReference type="InterPro" id="IPR020625">
    <property type="entry name" value="Schiff_base-form_aldolases_AS"/>
</dbReference>
<accession>A0A1G5VSJ0</accession>
<evidence type="ECO:0000256" key="12">
    <source>
        <dbReference type="HAMAP-Rule" id="MF_00418"/>
    </source>
</evidence>
<name>A0A1G5VSJ0_9FIRM</name>
<feature type="binding site" evidence="12 15">
    <location>
        <position position="51"/>
    </location>
    <ligand>
        <name>pyruvate</name>
        <dbReference type="ChEBI" id="CHEBI:15361"/>
    </ligand>
</feature>
<dbReference type="STRING" id="209880.SAMN02910343_00813"/>
<dbReference type="Proteomes" id="UP000199689">
    <property type="component" value="Unassembled WGS sequence"/>
</dbReference>
<keyword evidence="8 12" id="KW-0457">Lysine biosynthesis</keyword>
<feature type="active site" description="Schiff-base intermediate with substrate" evidence="12 14">
    <location>
        <position position="169"/>
    </location>
</feature>
<dbReference type="Pfam" id="PF00701">
    <property type="entry name" value="DHDPS"/>
    <property type="match status" value="1"/>
</dbReference>
<evidence type="ECO:0000256" key="5">
    <source>
        <dbReference type="ARBA" id="ARBA00022490"/>
    </source>
</evidence>
<organism evidence="16 17">
    <name type="scientific">Allisonella histaminiformans</name>
    <dbReference type="NCBI Taxonomy" id="209880"/>
    <lineage>
        <taxon>Bacteria</taxon>
        <taxon>Bacillati</taxon>
        <taxon>Bacillota</taxon>
        <taxon>Negativicutes</taxon>
        <taxon>Veillonellales</taxon>
        <taxon>Veillonellaceae</taxon>
        <taxon>Allisonella</taxon>
    </lineage>
</organism>
<feature type="site" description="Part of a proton relay during catalysis" evidence="12">
    <location>
        <position position="50"/>
    </location>
</feature>
<evidence type="ECO:0000313" key="17">
    <source>
        <dbReference type="Proteomes" id="UP000199689"/>
    </source>
</evidence>
<dbReference type="HAMAP" id="MF_00418">
    <property type="entry name" value="DapA"/>
    <property type="match status" value="1"/>
</dbReference>
<evidence type="ECO:0000256" key="11">
    <source>
        <dbReference type="ARBA" id="ARBA00047836"/>
    </source>
</evidence>
<evidence type="ECO:0000256" key="7">
    <source>
        <dbReference type="ARBA" id="ARBA00022915"/>
    </source>
</evidence>
<dbReference type="AlphaFoldDB" id="A0A1G5VSJ0"/>
<dbReference type="PRINTS" id="PR00146">
    <property type="entry name" value="DHPICSNTHASE"/>
</dbReference>
<evidence type="ECO:0000256" key="13">
    <source>
        <dbReference type="PIRNR" id="PIRNR001365"/>
    </source>
</evidence>
<evidence type="ECO:0000256" key="8">
    <source>
        <dbReference type="ARBA" id="ARBA00023154"/>
    </source>
</evidence>
<dbReference type="GO" id="GO:0009089">
    <property type="term" value="P:lysine biosynthetic process via diaminopimelate"/>
    <property type="evidence" value="ECO:0007669"/>
    <property type="project" value="UniProtKB-UniRule"/>
</dbReference>
<dbReference type="GO" id="GO:0008840">
    <property type="term" value="F:4-hydroxy-tetrahydrodipicolinate synthase activity"/>
    <property type="evidence" value="ECO:0007669"/>
    <property type="project" value="UniProtKB-UniRule"/>
</dbReference>
<feature type="site" description="Part of a proton relay during catalysis" evidence="12">
    <location>
        <position position="113"/>
    </location>
</feature>
<comment type="function">
    <text evidence="1 12">Catalyzes the condensation of (S)-aspartate-beta-semialdehyde [(S)-ASA] and pyruvate to 4-hydroxy-tetrahydrodipicolinate (HTPA).</text>
</comment>
<evidence type="ECO:0000256" key="10">
    <source>
        <dbReference type="ARBA" id="ARBA00023270"/>
    </source>
</evidence>
<dbReference type="PROSITE" id="PS00666">
    <property type="entry name" value="DHDPS_2"/>
    <property type="match status" value="1"/>
</dbReference>
<dbReference type="CDD" id="cd00950">
    <property type="entry name" value="DHDPS"/>
    <property type="match status" value="1"/>
</dbReference>
<dbReference type="SUPFAM" id="SSF51569">
    <property type="entry name" value="Aldolase"/>
    <property type="match status" value="1"/>
</dbReference>
<dbReference type="GeneID" id="87755843"/>
<comment type="caution">
    <text evidence="12">Was originally thought to be a dihydrodipicolinate synthase (DHDPS), catalyzing the condensation of (S)-aspartate-beta-semialdehyde [(S)-ASA] and pyruvate to dihydrodipicolinate (DHDP). However, it was shown in E.coli that the product of the enzymatic reaction is not dihydrodipicolinate but in fact (4S)-4-hydroxy-2,3,4,5-tetrahydro-(2S)-dipicolinic acid (HTPA), and that the consecutive dehydration reaction leading to DHDP is not spontaneous but catalyzed by DapB.</text>
</comment>
<keyword evidence="7 12" id="KW-0220">Diaminopimelate biosynthesis</keyword>
<comment type="subcellular location">
    <subcellularLocation>
        <location evidence="12">Cytoplasm</location>
    </subcellularLocation>
</comment>
<dbReference type="UniPathway" id="UPA00034">
    <property type="reaction ID" value="UER00017"/>
</dbReference>
<feature type="binding site" evidence="12 15">
    <location>
        <position position="211"/>
    </location>
    <ligand>
        <name>pyruvate</name>
        <dbReference type="ChEBI" id="CHEBI:15361"/>
    </ligand>
</feature>